<dbReference type="RefSeq" id="XP_025428813.1">
    <property type="nucleotide sequence ID" value="XM_025578269.1"/>
</dbReference>
<reference evidence="1 2" key="1">
    <citation type="submission" date="2016-12" db="EMBL/GenBank/DDBJ databases">
        <title>The genomes of Aspergillus section Nigri reveals drivers in fungal speciation.</title>
        <authorList>
            <consortium name="DOE Joint Genome Institute"/>
            <person name="Vesth T.C."/>
            <person name="Nybo J."/>
            <person name="Theobald S."/>
            <person name="Brandl J."/>
            <person name="Frisvad J.C."/>
            <person name="Nielsen K.F."/>
            <person name="Lyhne E.K."/>
            <person name="Kogle M.E."/>
            <person name="Kuo A."/>
            <person name="Riley R."/>
            <person name="Clum A."/>
            <person name="Nolan M."/>
            <person name="Lipzen A."/>
            <person name="Salamov A."/>
            <person name="Henrissat B."/>
            <person name="Wiebenga A."/>
            <person name="De Vries R.P."/>
            <person name="Grigoriev I.V."/>
            <person name="Mortensen U.H."/>
            <person name="Andersen M.R."/>
            <person name="Baker S.E."/>
        </authorList>
    </citation>
    <scope>NUCLEOTIDE SEQUENCE [LARGE SCALE GENOMIC DNA]</scope>
    <source>
        <strain evidence="1 2">JOP 1030-1</strain>
    </source>
</reference>
<dbReference type="GeneID" id="37079498"/>
<dbReference type="Proteomes" id="UP000248349">
    <property type="component" value="Unassembled WGS sequence"/>
</dbReference>
<evidence type="ECO:0000313" key="2">
    <source>
        <dbReference type="Proteomes" id="UP000248349"/>
    </source>
</evidence>
<evidence type="ECO:0000313" key="1">
    <source>
        <dbReference type="EMBL" id="PYH42831.1"/>
    </source>
</evidence>
<accession>A0A318Z6B3</accession>
<protein>
    <submittedName>
        <fullName evidence="1">Uncharacterized protein</fullName>
    </submittedName>
</protein>
<sequence>MYRYEEGGGGDWFNWVLNTTTQSPPYRLSSTITAYYSGNADLRANMINCTSTEMVPWLVDPSPWAPNDNVTYVSPSPALSVSLEFDGETANYTIFILRFAGVLDAYHSDILANDTATPTWLRTVGVNNNSPNIGYTGTAGGTKAV</sequence>
<dbReference type="AlphaFoldDB" id="A0A318Z6B3"/>
<proteinExistence type="predicted"/>
<name>A0A318Z6B3_9EURO</name>
<dbReference type="OrthoDB" id="5054768at2759"/>
<organism evidence="1 2">
    <name type="scientific">Aspergillus saccharolyticus JOP 1030-1</name>
    <dbReference type="NCBI Taxonomy" id="1450539"/>
    <lineage>
        <taxon>Eukaryota</taxon>
        <taxon>Fungi</taxon>
        <taxon>Dikarya</taxon>
        <taxon>Ascomycota</taxon>
        <taxon>Pezizomycotina</taxon>
        <taxon>Eurotiomycetes</taxon>
        <taxon>Eurotiomycetidae</taxon>
        <taxon>Eurotiales</taxon>
        <taxon>Aspergillaceae</taxon>
        <taxon>Aspergillus</taxon>
        <taxon>Aspergillus subgen. Circumdati</taxon>
    </lineage>
</organism>
<keyword evidence="2" id="KW-1185">Reference proteome</keyword>
<dbReference type="EMBL" id="KZ821248">
    <property type="protein sequence ID" value="PYH42831.1"/>
    <property type="molecule type" value="Genomic_DNA"/>
</dbReference>
<gene>
    <name evidence="1" type="ORF">BP01DRAFT_393862</name>
</gene>
<dbReference type="STRING" id="1450539.A0A318Z6B3"/>